<reference evidence="1" key="1">
    <citation type="submission" date="2018-05" db="EMBL/GenBank/DDBJ databases">
        <authorList>
            <person name="Lanie J.A."/>
            <person name="Ng W.-L."/>
            <person name="Kazmierczak K.M."/>
            <person name="Andrzejewski T.M."/>
            <person name="Davidsen T.M."/>
            <person name="Wayne K.J."/>
            <person name="Tettelin H."/>
            <person name="Glass J.I."/>
            <person name="Rusch D."/>
            <person name="Podicherti R."/>
            <person name="Tsui H.-C.T."/>
            <person name="Winkler M.E."/>
        </authorList>
    </citation>
    <scope>NUCLEOTIDE SEQUENCE</scope>
</reference>
<evidence type="ECO:0000313" key="1">
    <source>
        <dbReference type="EMBL" id="SVB02838.1"/>
    </source>
</evidence>
<proteinExistence type="predicted"/>
<organism evidence="1">
    <name type="scientific">marine metagenome</name>
    <dbReference type="NCBI Taxonomy" id="408172"/>
    <lineage>
        <taxon>unclassified sequences</taxon>
        <taxon>metagenomes</taxon>
        <taxon>ecological metagenomes</taxon>
    </lineage>
</organism>
<sequence length="519" mass="54229">MALFEMKFQPGVDKQDTAVGATDRWIDSDNVRWRYNLPEKVGGWSSLLTNTICGVARKQHSFVDTDGNRYVGIGTDKFLLIYFEGALHDITPWRSTNAGVQITFTSSTLTTNSTAPGTSITVTTTSDHSLEVGDMIALESVTMPTSSTISKSDIEYTSSDRQVCQVITVPTSVTFTITSPSAEGGGGGSDLTSGSSAIVSPYQKVGPSEQTYGYGYGVGNYGGTITGSLTNDLDGALNADAAGTGGVGTSVTLTSSTGFPDPSGTIAVGAIPTAELITYTAVSAPDLQNITRGALGTATTGTSNGQAHIDGTIVYDASTWTGYGDAVNASDITLEPGLWSLGNWGEVLVATIANGKTFTWDSGVAGSAKFTTQASMVTTNYVTAISGTVGNPTASRLTLVSPTTRHLIHLGTETTIGDTTSQDDMFIRFSNQEQINVFAPSADNSAGTQRLQDGTKIMGAIKGKENILVWTDNALYSMKFVGAPFTFGFEQVGTNCGLLGQNACCEIDGVAYWVGNNGF</sequence>
<name>A0A382AMY6_9ZZZZ</name>
<accession>A0A382AMY6</accession>
<gene>
    <name evidence="1" type="ORF">METZ01_LOCUS155692</name>
</gene>
<dbReference type="AlphaFoldDB" id="A0A382AMY6"/>
<protein>
    <submittedName>
        <fullName evidence="1">Uncharacterized protein</fullName>
    </submittedName>
</protein>
<feature type="non-terminal residue" evidence="1">
    <location>
        <position position="519"/>
    </location>
</feature>
<dbReference type="EMBL" id="UINC01026069">
    <property type="protein sequence ID" value="SVB02838.1"/>
    <property type="molecule type" value="Genomic_DNA"/>
</dbReference>